<feature type="region of interest" description="Disordered" evidence="1">
    <location>
        <begin position="42"/>
        <end position="110"/>
    </location>
</feature>
<name>A0A0M0K7K2_9EUKA</name>
<protein>
    <submittedName>
        <fullName evidence="2">Uncharacterized protein</fullName>
    </submittedName>
</protein>
<evidence type="ECO:0000313" key="2">
    <source>
        <dbReference type="EMBL" id="KOO34557.1"/>
    </source>
</evidence>
<evidence type="ECO:0000313" key="3">
    <source>
        <dbReference type="Proteomes" id="UP000037460"/>
    </source>
</evidence>
<feature type="compositionally biased region" description="Basic and acidic residues" evidence="1">
    <location>
        <begin position="70"/>
        <end position="88"/>
    </location>
</feature>
<organism evidence="2 3">
    <name type="scientific">Chrysochromulina tobinii</name>
    <dbReference type="NCBI Taxonomy" id="1460289"/>
    <lineage>
        <taxon>Eukaryota</taxon>
        <taxon>Haptista</taxon>
        <taxon>Haptophyta</taxon>
        <taxon>Prymnesiophyceae</taxon>
        <taxon>Prymnesiales</taxon>
        <taxon>Chrysochromulinaceae</taxon>
        <taxon>Chrysochromulina</taxon>
    </lineage>
</organism>
<dbReference type="Proteomes" id="UP000037460">
    <property type="component" value="Unassembled WGS sequence"/>
</dbReference>
<sequence>MCMCRVPQSTSSCYSQLSRIFKGKGAVSLCVCSLLPMGVLGTAGTRPKRPFGPLRDVKTFTKPDPPSPQRSRDGRSTDRPMGHEDAHRHAFARSHGPAGIHCRARRGVRS</sequence>
<gene>
    <name evidence="2" type="ORF">Ctob_016526</name>
</gene>
<keyword evidence="3" id="KW-1185">Reference proteome</keyword>
<dbReference type="EMBL" id="JWZX01001179">
    <property type="protein sequence ID" value="KOO34557.1"/>
    <property type="molecule type" value="Genomic_DNA"/>
</dbReference>
<proteinExistence type="predicted"/>
<dbReference type="AlphaFoldDB" id="A0A0M0K7K2"/>
<comment type="caution">
    <text evidence="2">The sequence shown here is derived from an EMBL/GenBank/DDBJ whole genome shotgun (WGS) entry which is preliminary data.</text>
</comment>
<evidence type="ECO:0000256" key="1">
    <source>
        <dbReference type="SAM" id="MobiDB-lite"/>
    </source>
</evidence>
<accession>A0A0M0K7K2</accession>
<reference evidence="3" key="1">
    <citation type="journal article" date="2015" name="PLoS Genet.">
        <title>Genome Sequence and Transcriptome Analyses of Chrysochromulina tobin: Metabolic Tools for Enhanced Algal Fitness in the Prominent Order Prymnesiales (Haptophyceae).</title>
        <authorList>
            <person name="Hovde B.T."/>
            <person name="Deodato C.R."/>
            <person name="Hunsperger H.M."/>
            <person name="Ryken S.A."/>
            <person name="Yost W."/>
            <person name="Jha R.K."/>
            <person name="Patterson J."/>
            <person name="Monnat R.J. Jr."/>
            <person name="Barlow S.B."/>
            <person name="Starkenburg S.R."/>
            <person name="Cattolico R.A."/>
        </authorList>
    </citation>
    <scope>NUCLEOTIDE SEQUENCE</scope>
    <source>
        <strain evidence="3">CCMP291</strain>
    </source>
</reference>